<name>A0A8S9FMY4_BRACR</name>
<accession>A0A8S9FMY4</accession>
<comment type="caution">
    <text evidence="1">The sequence shown here is derived from an EMBL/GenBank/DDBJ whole genome shotgun (WGS) entry which is preliminary data.</text>
</comment>
<proteinExistence type="predicted"/>
<organism evidence="1">
    <name type="scientific">Brassica cretica</name>
    <name type="common">Mustard</name>
    <dbReference type="NCBI Taxonomy" id="69181"/>
    <lineage>
        <taxon>Eukaryota</taxon>
        <taxon>Viridiplantae</taxon>
        <taxon>Streptophyta</taxon>
        <taxon>Embryophyta</taxon>
        <taxon>Tracheophyta</taxon>
        <taxon>Spermatophyta</taxon>
        <taxon>Magnoliopsida</taxon>
        <taxon>eudicotyledons</taxon>
        <taxon>Gunneridae</taxon>
        <taxon>Pentapetalae</taxon>
        <taxon>rosids</taxon>
        <taxon>malvids</taxon>
        <taxon>Brassicales</taxon>
        <taxon>Brassicaceae</taxon>
        <taxon>Brassiceae</taxon>
        <taxon>Brassica</taxon>
    </lineage>
</organism>
<protein>
    <submittedName>
        <fullName evidence="1">Uncharacterized protein</fullName>
    </submittedName>
</protein>
<reference evidence="1" key="1">
    <citation type="submission" date="2019-12" db="EMBL/GenBank/DDBJ databases">
        <title>Genome sequencing and annotation of Brassica cretica.</title>
        <authorList>
            <person name="Studholme D.J."/>
            <person name="Sarris P.F."/>
        </authorList>
    </citation>
    <scope>NUCLEOTIDE SEQUENCE</scope>
    <source>
        <strain evidence="1">PFS-102/07</strain>
        <tissue evidence="1">Leaf</tissue>
    </source>
</reference>
<gene>
    <name evidence="1" type="ORF">F2Q70_00031034</name>
</gene>
<dbReference type="AlphaFoldDB" id="A0A8S9FMY4"/>
<sequence length="183" mass="20125">MFGHIGRSPSFDVGTTGPMPYRQDYECETRPCKACFGMDLCFLGLVFSGFKETPYSLDREDSDRRGHSLWLSITRRCNVAMTRRTVGYRAVTRWIVLTLSPKSGLGTESGLVAGRGDLTEIANSRSWGKFCDSDRIVPSPSCSASGPWRWVGWQSCSCLIVGWPVGSFISNSGVGRSIGHVLV</sequence>
<evidence type="ECO:0000313" key="1">
    <source>
        <dbReference type="EMBL" id="KAF2532132.1"/>
    </source>
</evidence>
<dbReference type="EMBL" id="QGKY02002305">
    <property type="protein sequence ID" value="KAF2532132.1"/>
    <property type="molecule type" value="Genomic_DNA"/>
</dbReference>